<evidence type="ECO:0000259" key="7">
    <source>
        <dbReference type="PROSITE" id="PS51194"/>
    </source>
</evidence>
<evidence type="ECO:0000259" key="6">
    <source>
        <dbReference type="PROSITE" id="PS51192"/>
    </source>
</evidence>
<feature type="domain" description="Helicase C-terminal" evidence="7">
    <location>
        <begin position="234"/>
        <end position="400"/>
    </location>
</feature>
<evidence type="ECO:0000313" key="8">
    <source>
        <dbReference type="EMBL" id="CAH3025469.1"/>
    </source>
</evidence>
<dbReference type="EMBL" id="CALNXI010000354">
    <property type="protein sequence ID" value="CAH3025469.1"/>
    <property type="molecule type" value="Genomic_DNA"/>
</dbReference>
<sequence length="580" mass="64953">MNTEEFKKALEGALKFFPGIKIKPEQELCLESLVVKRKDVLGVLPTGYGKSLIYQLLPKLMSEYWFLKTGTKKTISVLVVSPLELIRRQQVERLNVSGVKATLLEDLRCEDLKEIEIFFGSAEQWLSEKWRSSLKSGNFKGAEFLVVDEVHTVETWGTGKKGKAAFRQAFGQVKDLRSFLGRKPVLALTATADKDMRKRLCKLLGFKDHKEVLISPNKENIRFTVTEADKRLSCLDWLVALLKSKREDSPFAIIFCHTVSDIVLVLSTLLMKLGDDAYLNGPEPPPDRCLLGVYYSATPDNVKTRISSSFSGNGKARVVIASTSLSMGVDFPHVKYVIHFGPGRSLTDHLQQAGRAGRDSRPAYNIILYQGKHLSQCERTVKDVIKSEECVRKLLLRHFTDEDVSLAVQHNCCNRCHSICTCEGEKCSTPYFDFDQLSDNSTGESQGTREVSTEDKQCLKDALYEVQLSLDLSSGLTLFDSSGVITHGFSDNVVDAIVENCGKIFNINDLMECGFISSLHIAIIVLEVFNEVFEDIVIDDGLYELSVVSRSVYQTFLNANFVCDDNEHDLELSSSNSEVE</sequence>
<evidence type="ECO:0000256" key="4">
    <source>
        <dbReference type="ARBA" id="ARBA00034617"/>
    </source>
</evidence>
<dbReference type="InterPro" id="IPR001650">
    <property type="entry name" value="Helicase_C-like"/>
</dbReference>
<proteinExistence type="inferred from homology"/>
<dbReference type="Proteomes" id="UP001159427">
    <property type="component" value="Unassembled WGS sequence"/>
</dbReference>
<comment type="catalytic activity">
    <reaction evidence="4">
        <text>Couples ATP hydrolysis with the unwinding of duplex DNA by translocating in the 3'-5' direction.</text>
        <dbReference type="EC" id="5.6.2.4"/>
    </reaction>
</comment>
<accession>A0ABN8MA86</accession>
<dbReference type="SUPFAM" id="SSF52540">
    <property type="entry name" value="P-loop containing nucleoside triphosphate hydrolases"/>
    <property type="match status" value="1"/>
</dbReference>
<dbReference type="SMART" id="SM00490">
    <property type="entry name" value="HELICc"/>
    <property type="match status" value="1"/>
</dbReference>
<evidence type="ECO:0000256" key="1">
    <source>
        <dbReference type="ARBA" id="ARBA00005446"/>
    </source>
</evidence>
<evidence type="ECO:0000256" key="5">
    <source>
        <dbReference type="ARBA" id="ARBA00034808"/>
    </source>
</evidence>
<dbReference type="InterPro" id="IPR014001">
    <property type="entry name" value="Helicase_ATP-bd"/>
</dbReference>
<keyword evidence="3" id="KW-0067">ATP-binding</keyword>
<dbReference type="Pfam" id="PF00270">
    <property type="entry name" value="DEAD"/>
    <property type="match status" value="1"/>
</dbReference>
<reference evidence="8 9" key="1">
    <citation type="submission" date="2022-05" db="EMBL/GenBank/DDBJ databases">
        <authorList>
            <consortium name="Genoscope - CEA"/>
            <person name="William W."/>
        </authorList>
    </citation>
    <scope>NUCLEOTIDE SEQUENCE [LARGE SCALE GENOMIC DNA]</scope>
</reference>
<evidence type="ECO:0000313" key="9">
    <source>
        <dbReference type="Proteomes" id="UP001159427"/>
    </source>
</evidence>
<dbReference type="EC" id="5.6.2.4" evidence="5"/>
<keyword evidence="9" id="KW-1185">Reference proteome</keyword>
<dbReference type="InterPro" id="IPR027417">
    <property type="entry name" value="P-loop_NTPase"/>
</dbReference>
<name>A0ABN8MA86_9CNID</name>
<evidence type="ECO:0000256" key="2">
    <source>
        <dbReference type="ARBA" id="ARBA00022741"/>
    </source>
</evidence>
<dbReference type="PANTHER" id="PTHR13710">
    <property type="entry name" value="DNA HELICASE RECQ FAMILY MEMBER"/>
    <property type="match status" value="1"/>
</dbReference>
<dbReference type="PROSITE" id="PS51194">
    <property type="entry name" value="HELICASE_CTER"/>
    <property type="match status" value="1"/>
</dbReference>
<dbReference type="Pfam" id="PF00271">
    <property type="entry name" value="Helicase_C"/>
    <property type="match status" value="1"/>
</dbReference>
<dbReference type="PROSITE" id="PS51192">
    <property type="entry name" value="HELICASE_ATP_BIND_1"/>
    <property type="match status" value="1"/>
</dbReference>
<comment type="caution">
    <text evidence="8">The sequence shown here is derived from an EMBL/GenBank/DDBJ whole genome shotgun (WGS) entry which is preliminary data.</text>
</comment>
<dbReference type="InterPro" id="IPR011545">
    <property type="entry name" value="DEAD/DEAH_box_helicase_dom"/>
</dbReference>
<dbReference type="PANTHER" id="PTHR13710:SF157">
    <property type="entry name" value="DNA HELICASE"/>
    <property type="match status" value="1"/>
</dbReference>
<keyword evidence="2" id="KW-0547">Nucleotide-binding</keyword>
<evidence type="ECO:0000256" key="3">
    <source>
        <dbReference type="ARBA" id="ARBA00022840"/>
    </source>
</evidence>
<dbReference type="SMART" id="SM00487">
    <property type="entry name" value="DEXDc"/>
    <property type="match status" value="1"/>
</dbReference>
<organism evidence="8 9">
    <name type="scientific">Porites evermanni</name>
    <dbReference type="NCBI Taxonomy" id="104178"/>
    <lineage>
        <taxon>Eukaryota</taxon>
        <taxon>Metazoa</taxon>
        <taxon>Cnidaria</taxon>
        <taxon>Anthozoa</taxon>
        <taxon>Hexacorallia</taxon>
        <taxon>Scleractinia</taxon>
        <taxon>Fungiina</taxon>
        <taxon>Poritidae</taxon>
        <taxon>Porites</taxon>
    </lineage>
</organism>
<dbReference type="Gene3D" id="3.40.50.300">
    <property type="entry name" value="P-loop containing nucleotide triphosphate hydrolases"/>
    <property type="match status" value="2"/>
</dbReference>
<feature type="domain" description="Helicase ATP-binding" evidence="6">
    <location>
        <begin position="31"/>
        <end position="210"/>
    </location>
</feature>
<gene>
    <name evidence="8" type="ORF">PEVE_00026177</name>
</gene>
<protein>
    <recommendedName>
        <fullName evidence="5">DNA 3'-5' helicase</fullName>
        <ecNumber evidence="5">5.6.2.4</ecNumber>
    </recommendedName>
</protein>
<comment type="similarity">
    <text evidence="1">Belongs to the helicase family. RecQ subfamily.</text>
</comment>